<dbReference type="SUPFAM" id="SSF52540">
    <property type="entry name" value="P-loop containing nucleoside triphosphate hydrolases"/>
    <property type="match status" value="1"/>
</dbReference>
<dbReference type="KEGG" id="thao:NI17_021800"/>
<dbReference type="InterPro" id="IPR037359">
    <property type="entry name" value="NST/OST"/>
</dbReference>
<dbReference type="AlphaFoldDB" id="A0AA97LWN7"/>
<name>A0AA97LWN7_9ACTN</name>
<evidence type="ECO:0000256" key="1">
    <source>
        <dbReference type="ARBA" id="ARBA00022679"/>
    </source>
</evidence>
<proteinExistence type="predicted"/>
<reference evidence="2" key="1">
    <citation type="submission" date="2020-10" db="EMBL/GenBank/DDBJ databases">
        <title>De novo genome project of the cellulose decomposer Thermobifida halotolerans type strain.</title>
        <authorList>
            <person name="Nagy I."/>
            <person name="Horvath B."/>
            <person name="Kukolya J."/>
            <person name="Nagy I."/>
            <person name="Orsini M."/>
        </authorList>
    </citation>
    <scope>NUCLEOTIDE SEQUENCE</scope>
    <source>
        <strain evidence="2">DSM 44931</strain>
    </source>
</reference>
<gene>
    <name evidence="2" type="ORF">NI17_021800</name>
</gene>
<dbReference type="Proteomes" id="UP000265719">
    <property type="component" value="Chromosome"/>
</dbReference>
<dbReference type="PANTHER" id="PTHR10605:SF56">
    <property type="entry name" value="BIFUNCTIONAL HEPARAN SULFATE N-DEACETYLASE_N-SULFOTRANSFERASE"/>
    <property type="match status" value="1"/>
</dbReference>
<dbReference type="EMBL" id="CP063196">
    <property type="protein sequence ID" value="UOE19336.1"/>
    <property type="molecule type" value="Genomic_DNA"/>
</dbReference>
<dbReference type="PANTHER" id="PTHR10605">
    <property type="entry name" value="HEPARAN SULFATE SULFOTRANSFERASE"/>
    <property type="match status" value="1"/>
</dbReference>
<dbReference type="InterPro" id="IPR027417">
    <property type="entry name" value="P-loop_NTPase"/>
</dbReference>
<protein>
    <submittedName>
        <fullName evidence="2">Sulfotransferase</fullName>
    </submittedName>
</protein>
<evidence type="ECO:0000313" key="3">
    <source>
        <dbReference type="Proteomes" id="UP000265719"/>
    </source>
</evidence>
<sequence length="275" mass="31204">MVKSPEVFVIGSSRAGTSTLRTYFDEHPQLFVPEVLEPRYHAVDTREALRGPGDEEMAAGMVASRDDYLGLFQECAPHQRGVEVTPAYLSSRCAAESIRRTAPEAQIIAILRHPVERAFSSFRLERLEGTEPESDFSRALDLEAQRRASGWGYVWRYRERGFYGRHLLRYFQTFAPHQLLVLLYDDWKRDGGHHVLAAISDFLGVEPFGLTGPARVENSASPERFRARGLTPPELDSATALKLRDSYESDFDTLETLIRRDLTVWREWSPSGANA</sequence>
<keyword evidence="1" id="KW-0808">Transferase</keyword>
<dbReference type="Pfam" id="PF13469">
    <property type="entry name" value="Sulfotransfer_3"/>
    <property type="match status" value="1"/>
</dbReference>
<dbReference type="GO" id="GO:0008146">
    <property type="term" value="F:sulfotransferase activity"/>
    <property type="evidence" value="ECO:0007669"/>
    <property type="project" value="InterPro"/>
</dbReference>
<organism evidence="2 3">
    <name type="scientific">Thermobifida halotolerans</name>
    <dbReference type="NCBI Taxonomy" id="483545"/>
    <lineage>
        <taxon>Bacteria</taxon>
        <taxon>Bacillati</taxon>
        <taxon>Actinomycetota</taxon>
        <taxon>Actinomycetes</taxon>
        <taxon>Streptosporangiales</taxon>
        <taxon>Nocardiopsidaceae</taxon>
        <taxon>Thermobifida</taxon>
    </lineage>
</organism>
<dbReference type="RefSeq" id="WP_068690165.1">
    <property type="nucleotide sequence ID" value="NZ_CP063196.1"/>
</dbReference>
<evidence type="ECO:0000313" key="2">
    <source>
        <dbReference type="EMBL" id="UOE19336.1"/>
    </source>
</evidence>
<accession>A0AA97LWN7</accession>
<dbReference type="Gene3D" id="3.40.50.300">
    <property type="entry name" value="P-loop containing nucleotide triphosphate hydrolases"/>
    <property type="match status" value="1"/>
</dbReference>
<keyword evidence="3" id="KW-1185">Reference proteome</keyword>